<keyword evidence="6 7" id="KW-0472">Membrane</keyword>
<evidence type="ECO:0000256" key="6">
    <source>
        <dbReference type="ARBA" id="ARBA00023136"/>
    </source>
</evidence>
<evidence type="ECO:0000256" key="3">
    <source>
        <dbReference type="ARBA" id="ARBA00022475"/>
    </source>
</evidence>
<evidence type="ECO:0000313" key="10">
    <source>
        <dbReference type="Proteomes" id="UP000824002"/>
    </source>
</evidence>
<dbReference type="SUPFAM" id="SSF161098">
    <property type="entry name" value="MetI-like"/>
    <property type="match status" value="1"/>
</dbReference>
<feature type="domain" description="ABC transmembrane type-1" evidence="8">
    <location>
        <begin position="57"/>
        <end position="243"/>
    </location>
</feature>
<reference evidence="9" key="2">
    <citation type="journal article" date="2021" name="PeerJ">
        <title>Extensive microbial diversity within the chicken gut microbiome revealed by metagenomics and culture.</title>
        <authorList>
            <person name="Gilroy R."/>
            <person name="Ravi A."/>
            <person name="Getino M."/>
            <person name="Pursley I."/>
            <person name="Horton D.L."/>
            <person name="Alikhan N.F."/>
            <person name="Baker D."/>
            <person name="Gharbi K."/>
            <person name="Hall N."/>
            <person name="Watson M."/>
            <person name="Adriaenssens E.M."/>
            <person name="Foster-Nyarko E."/>
            <person name="Jarju S."/>
            <person name="Secka A."/>
            <person name="Antonio M."/>
            <person name="Oren A."/>
            <person name="Chaudhuri R.R."/>
            <person name="La Ragione R."/>
            <person name="Hildebrand F."/>
            <person name="Pallen M.J."/>
        </authorList>
    </citation>
    <scope>NUCLEOTIDE SEQUENCE</scope>
    <source>
        <strain evidence="9">CHK199-13235</strain>
    </source>
</reference>
<feature type="transmembrane region" description="Helical" evidence="7">
    <location>
        <begin position="167"/>
        <end position="189"/>
    </location>
</feature>
<feature type="transmembrane region" description="Helical" evidence="7">
    <location>
        <begin position="94"/>
        <end position="114"/>
    </location>
</feature>
<accession>A0A9D1FMU5</accession>
<evidence type="ECO:0000256" key="7">
    <source>
        <dbReference type="RuleBase" id="RU363032"/>
    </source>
</evidence>
<dbReference type="PANTHER" id="PTHR43744">
    <property type="entry name" value="ABC TRANSPORTER PERMEASE PROTEIN MG189-RELATED-RELATED"/>
    <property type="match status" value="1"/>
</dbReference>
<dbReference type="PROSITE" id="PS50928">
    <property type="entry name" value="ABC_TM1"/>
    <property type="match status" value="1"/>
</dbReference>
<evidence type="ECO:0000256" key="4">
    <source>
        <dbReference type="ARBA" id="ARBA00022692"/>
    </source>
</evidence>
<gene>
    <name evidence="9" type="ORF">IAB51_04700</name>
</gene>
<feature type="transmembrane region" description="Helical" evidence="7">
    <location>
        <begin position="126"/>
        <end position="146"/>
    </location>
</feature>
<keyword evidence="5 7" id="KW-1133">Transmembrane helix</keyword>
<evidence type="ECO:0000256" key="5">
    <source>
        <dbReference type="ARBA" id="ARBA00022989"/>
    </source>
</evidence>
<dbReference type="CDD" id="cd06261">
    <property type="entry name" value="TM_PBP2"/>
    <property type="match status" value="1"/>
</dbReference>
<dbReference type="InterPro" id="IPR000515">
    <property type="entry name" value="MetI-like"/>
</dbReference>
<dbReference type="Gene3D" id="1.10.3720.10">
    <property type="entry name" value="MetI-like"/>
    <property type="match status" value="1"/>
</dbReference>
<comment type="subcellular location">
    <subcellularLocation>
        <location evidence="1 7">Cell membrane</location>
        <topology evidence="1 7">Multi-pass membrane protein</topology>
    </subcellularLocation>
</comment>
<evidence type="ECO:0000256" key="2">
    <source>
        <dbReference type="ARBA" id="ARBA00022448"/>
    </source>
</evidence>
<organism evidence="9 10">
    <name type="scientific">Candidatus Merdivicinus excrementipullorum</name>
    <dbReference type="NCBI Taxonomy" id="2840867"/>
    <lineage>
        <taxon>Bacteria</taxon>
        <taxon>Bacillati</taxon>
        <taxon>Bacillota</taxon>
        <taxon>Clostridia</taxon>
        <taxon>Eubacteriales</taxon>
        <taxon>Oscillospiraceae</taxon>
        <taxon>Oscillospiraceae incertae sedis</taxon>
        <taxon>Candidatus Merdivicinus</taxon>
    </lineage>
</organism>
<sequence>MQVKKAGWWLATISALVCLLPFAGVIAGSLRYPGPLPVTLEQYGRALLQNMEFYTGFWNSLLNTALILLINIPVSLLAGYGFSQYRFPGRNALYWLYVVLMLLPFQAVVVPQYIVLQKTGLLGSRWAVILPCAFSTFAAFLLAQYMKGISRELLDAGRIDGLGELALFWRLAAPLCRPAVTAAVVLVFFSNWSMVEQPVVFLDELSQFPLSALLNRSSSLFEGAAPACGILFSVLPILLYRFCYDDLVEGISLGCVK</sequence>
<feature type="transmembrane region" description="Helical" evidence="7">
    <location>
        <begin position="61"/>
        <end position="82"/>
    </location>
</feature>
<protein>
    <submittedName>
        <fullName evidence="9">Carbohydrate ABC transporter permease</fullName>
    </submittedName>
</protein>
<keyword evidence="2 7" id="KW-0813">Transport</keyword>
<name>A0A9D1FMU5_9FIRM</name>
<dbReference type="Proteomes" id="UP000824002">
    <property type="component" value="Unassembled WGS sequence"/>
</dbReference>
<evidence type="ECO:0000259" key="8">
    <source>
        <dbReference type="PROSITE" id="PS50928"/>
    </source>
</evidence>
<dbReference type="EMBL" id="DVJP01000031">
    <property type="protein sequence ID" value="HIS76095.1"/>
    <property type="molecule type" value="Genomic_DNA"/>
</dbReference>
<feature type="transmembrane region" description="Helical" evidence="7">
    <location>
        <begin position="223"/>
        <end position="243"/>
    </location>
</feature>
<dbReference type="GO" id="GO:0005886">
    <property type="term" value="C:plasma membrane"/>
    <property type="evidence" value="ECO:0007669"/>
    <property type="project" value="UniProtKB-SubCell"/>
</dbReference>
<dbReference type="AlphaFoldDB" id="A0A9D1FMU5"/>
<keyword evidence="4 7" id="KW-0812">Transmembrane</keyword>
<dbReference type="GO" id="GO:0055085">
    <property type="term" value="P:transmembrane transport"/>
    <property type="evidence" value="ECO:0007669"/>
    <property type="project" value="InterPro"/>
</dbReference>
<reference evidence="9" key="1">
    <citation type="submission" date="2020-10" db="EMBL/GenBank/DDBJ databases">
        <authorList>
            <person name="Gilroy R."/>
        </authorList>
    </citation>
    <scope>NUCLEOTIDE SEQUENCE</scope>
    <source>
        <strain evidence="9">CHK199-13235</strain>
    </source>
</reference>
<comment type="caution">
    <text evidence="9">The sequence shown here is derived from an EMBL/GenBank/DDBJ whole genome shotgun (WGS) entry which is preliminary data.</text>
</comment>
<keyword evidence="3" id="KW-1003">Cell membrane</keyword>
<proteinExistence type="inferred from homology"/>
<dbReference type="PANTHER" id="PTHR43744:SF8">
    <property type="entry name" value="SN-GLYCEROL-3-PHOSPHATE TRANSPORT SYSTEM PERMEASE PROTEIN UGPE"/>
    <property type="match status" value="1"/>
</dbReference>
<evidence type="ECO:0000256" key="1">
    <source>
        <dbReference type="ARBA" id="ARBA00004651"/>
    </source>
</evidence>
<evidence type="ECO:0000313" key="9">
    <source>
        <dbReference type="EMBL" id="HIS76095.1"/>
    </source>
</evidence>
<comment type="similarity">
    <text evidence="7">Belongs to the binding-protein-dependent transport system permease family.</text>
</comment>
<dbReference type="Pfam" id="PF00528">
    <property type="entry name" value="BPD_transp_1"/>
    <property type="match status" value="1"/>
</dbReference>
<dbReference type="InterPro" id="IPR035906">
    <property type="entry name" value="MetI-like_sf"/>
</dbReference>